<evidence type="ECO:0000259" key="13">
    <source>
        <dbReference type="Pfam" id="PF08345"/>
    </source>
</evidence>
<evidence type="ECO:0000256" key="5">
    <source>
        <dbReference type="ARBA" id="ARBA00022692"/>
    </source>
</evidence>
<dbReference type="Proteomes" id="UP000334019">
    <property type="component" value="Chromosome"/>
</dbReference>
<organism evidence="14 15">
    <name type="scientific">Actinomarinicola tropica</name>
    <dbReference type="NCBI Taxonomy" id="2789776"/>
    <lineage>
        <taxon>Bacteria</taxon>
        <taxon>Bacillati</taxon>
        <taxon>Actinomycetota</taxon>
        <taxon>Acidimicrobiia</taxon>
        <taxon>Acidimicrobiales</taxon>
        <taxon>Iamiaceae</taxon>
        <taxon>Actinomarinicola</taxon>
    </lineage>
</organism>
<proteinExistence type="inferred from homology"/>
<comment type="similarity">
    <text evidence="3 9">Belongs to the FliF family.</text>
</comment>
<gene>
    <name evidence="14" type="primary">fliF</name>
    <name evidence="14" type="ORF">GH723_05695</name>
</gene>
<dbReference type="GO" id="GO:0005886">
    <property type="term" value="C:plasma membrane"/>
    <property type="evidence" value="ECO:0007669"/>
    <property type="project" value="UniProtKB-SubCell"/>
</dbReference>
<dbReference type="GO" id="GO:0071973">
    <property type="term" value="P:bacterial-type flagellum-dependent cell motility"/>
    <property type="evidence" value="ECO:0007669"/>
    <property type="project" value="InterPro"/>
</dbReference>
<keyword evidence="14" id="KW-0969">Cilium</keyword>
<keyword evidence="8 9" id="KW-0975">Bacterial flagellum</keyword>
<keyword evidence="15" id="KW-1185">Reference proteome</keyword>
<feature type="domain" description="Flagellar M-ring N-terminal" evidence="12">
    <location>
        <begin position="49"/>
        <end position="221"/>
    </location>
</feature>
<dbReference type="PIRSF" id="PIRSF004862">
    <property type="entry name" value="FliF"/>
    <property type="match status" value="1"/>
</dbReference>
<feature type="compositionally biased region" description="Gly residues" evidence="10">
    <location>
        <begin position="310"/>
        <end position="328"/>
    </location>
</feature>
<evidence type="ECO:0000313" key="15">
    <source>
        <dbReference type="Proteomes" id="UP000334019"/>
    </source>
</evidence>
<dbReference type="RefSeq" id="WP_153758749.1">
    <property type="nucleotide sequence ID" value="NZ_CP045851.1"/>
</dbReference>
<dbReference type="EMBL" id="CP045851">
    <property type="protein sequence ID" value="QGG94643.1"/>
    <property type="molecule type" value="Genomic_DNA"/>
</dbReference>
<feature type="region of interest" description="Disordered" evidence="10">
    <location>
        <begin position="306"/>
        <end position="341"/>
    </location>
</feature>
<keyword evidence="14" id="KW-0282">Flagellum</keyword>
<dbReference type="AlphaFoldDB" id="A0A5Q2RG13"/>
<dbReference type="GO" id="GO:0003774">
    <property type="term" value="F:cytoskeletal motor activity"/>
    <property type="evidence" value="ECO:0007669"/>
    <property type="project" value="InterPro"/>
</dbReference>
<name>A0A5Q2RG13_9ACTN</name>
<dbReference type="Gene3D" id="3.30.300.30">
    <property type="match status" value="1"/>
</dbReference>
<comment type="subcellular location">
    <subcellularLocation>
        <location evidence="1 9">Bacterial flagellum basal body</location>
    </subcellularLocation>
    <subcellularLocation>
        <location evidence="2">Cell membrane</location>
        <topology evidence="2">Multi-pass membrane protein</topology>
    </subcellularLocation>
</comment>
<feature type="transmembrane region" description="Helical" evidence="11">
    <location>
        <begin position="433"/>
        <end position="452"/>
    </location>
</feature>
<dbReference type="InterPro" id="IPR006182">
    <property type="entry name" value="FliF_N_dom"/>
</dbReference>
<evidence type="ECO:0000256" key="8">
    <source>
        <dbReference type="ARBA" id="ARBA00023143"/>
    </source>
</evidence>
<reference evidence="14 15" key="1">
    <citation type="submission" date="2019-11" db="EMBL/GenBank/DDBJ databases">
        <authorList>
            <person name="He Y."/>
        </authorList>
    </citation>
    <scope>NUCLEOTIDE SEQUENCE [LARGE SCALE GENOMIC DNA]</scope>
    <source>
        <strain evidence="14 15">SCSIO 58843</strain>
    </source>
</reference>
<feature type="domain" description="Flagellar M-ring C-terminal" evidence="13">
    <location>
        <begin position="255"/>
        <end position="406"/>
    </location>
</feature>
<dbReference type="PANTHER" id="PTHR30046:SF0">
    <property type="entry name" value="FLAGELLAR M-RING PROTEIN"/>
    <property type="match status" value="1"/>
</dbReference>
<sequence>MAGFDLAALKERASTVNAGFTKGQKALMIGGTLAVVVGLVVFTKLAGGTDYATLYANLEPGDAAAVTERLDADGVSYELADGGGTIRVPRDVLYETRMQLSADGVASGGQEGWSILDGQGITASEFSQRVGYQRALEGELARTIRSIEGVESATVHLALPRDTAFALDDTEASASVLISTRGGTTLDSMQVQAIVNLVASSVDKLEPSDVTVADSSGMVLAAPGQRSVDYAGNDLNMRQAAAFEERVAADIRSMLTSVLGPNNAVVSVSAELDFDEATITRETYTQPLTDPAGNPLPLTESNRTETYTGEGTGAAGVLGAEDGGGEAGGAATEYNLDESDRTNAVDREVESINRAPGTIERLGIAVIVDEASTTPAMMAEIEQLVTAGADIRADRGDTLAVSRLPFDTSIQDTMADEAEAAEADAAAQARNDLYQTIGLGLLVGLVLLVSWLKMRKAAKRRRQAQAIEARAIEAALVPAGLTVGEATSALTQPAPADIDLAPVDALDLDAFDEAPAFPLGGDDPASRVASDVADMIDNQPDEVAQLLRGWLGDRRAGGR</sequence>
<evidence type="ECO:0000256" key="4">
    <source>
        <dbReference type="ARBA" id="ARBA00022475"/>
    </source>
</evidence>
<dbReference type="InterPro" id="IPR045851">
    <property type="entry name" value="AMP-bd_C_sf"/>
</dbReference>
<dbReference type="InterPro" id="IPR000067">
    <property type="entry name" value="FlgMring_FliF"/>
</dbReference>
<evidence type="ECO:0000256" key="6">
    <source>
        <dbReference type="ARBA" id="ARBA00022989"/>
    </source>
</evidence>
<dbReference type="KEGG" id="atq:GH723_05695"/>
<keyword evidence="7 11" id="KW-0472">Membrane</keyword>
<evidence type="ECO:0000256" key="9">
    <source>
        <dbReference type="PIRNR" id="PIRNR004862"/>
    </source>
</evidence>
<evidence type="ECO:0000256" key="7">
    <source>
        <dbReference type="ARBA" id="ARBA00023136"/>
    </source>
</evidence>
<keyword evidence="14" id="KW-0966">Cell projection</keyword>
<dbReference type="PANTHER" id="PTHR30046">
    <property type="entry name" value="FLAGELLAR M-RING PROTEIN"/>
    <property type="match status" value="1"/>
</dbReference>
<evidence type="ECO:0000256" key="2">
    <source>
        <dbReference type="ARBA" id="ARBA00004651"/>
    </source>
</evidence>
<dbReference type="InterPro" id="IPR013556">
    <property type="entry name" value="Flag_M-ring_C"/>
</dbReference>
<keyword evidence="4" id="KW-1003">Cell membrane</keyword>
<dbReference type="PRINTS" id="PR01009">
    <property type="entry name" value="FLGMRINGFLIF"/>
</dbReference>
<evidence type="ECO:0000313" key="14">
    <source>
        <dbReference type="EMBL" id="QGG94643.1"/>
    </source>
</evidence>
<evidence type="ECO:0000256" key="3">
    <source>
        <dbReference type="ARBA" id="ARBA00007971"/>
    </source>
</evidence>
<evidence type="ECO:0000256" key="1">
    <source>
        <dbReference type="ARBA" id="ARBA00004117"/>
    </source>
</evidence>
<dbReference type="InterPro" id="IPR043427">
    <property type="entry name" value="YscJ/FliF"/>
</dbReference>
<dbReference type="NCBIfam" id="TIGR00206">
    <property type="entry name" value="fliF"/>
    <property type="match status" value="1"/>
</dbReference>
<keyword evidence="6 11" id="KW-1133">Transmembrane helix</keyword>
<dbReference type="GO" id="GO:0009431">
    <property type="term" value="C:bacterial-type flagellum basal body, MS ring"/>
    <property type="evidence" value="ECO:0007669"/>
    <property type="project" value="InterPro"/>
</dbReference>
<protein>
    <recommendedName>
        <fullName evidence="9">Flagellar M-ring protein</fullName>
    </recommendedName>
</protein>
<accession>A0A5Q2RG13</accession>
<keyword evidence="5 11" id="KW-0812">Transmembrane</keyword>
<evidence type="ECO:0000256" key="11">
    <source>
        <dbReference type="SAM" id="Phobius"/>
    </source>
</evidence>
<dbReference type="Pfam" id="PF08345">
    <property type="entry name" value="YscJ_FliF_C"/>
    <property type="match status" value="1"/>
</dbReference>
<evidence type="ECO:0000256" key="10">
    <source>
        <dbReference type="SAM" id="MobiDB-lite"/>
    </source>
</evidence>
<evidence type="ECO:0000259" key="12">
    <source>
        <dbReference type="Pfam" id="PF01514"/>
    </source>
</evidence>
<comment type="function">
    <text evidence="9">The M ring may be actively involved in energy transduction.</text>
</comment>
<dbReference type="Pfam" id="PF01514">
    <property type="entry name" value="YscJ_FliF"/>
    <property type="match status" value="1"/>
</dbReference>